<evidence type="ECO:0000313" key="2">
    <source>
        <dbReference type="Proteomes" id="UP001232063"/>
    </source>
</evidence>
<keyword evidence="2" id="KW-1185">Reference proteome</keyword>
<comment type="caution">
    <text evidence="1">The sequence shown here is derived from an EMBL/GenBank/DDBJ whole genome shotgun (WGS) entry which is preliminary data.</text>
</comment>
<dbReference type="EMBL" id="JASJOU010000001">
    <property type="protein sequence ID" value="MDJ1499635.1"/>
    <property type="molecule type" value="Genomic_DNA"/>
</dbReference>
<proteinExistence type="predicted"/>
<evidence type="ECO:0000313" key="1">
    <source>
        <dbReference type="EMBL" id="MDJ1499635.1"/>
    </source>
</evidence>
<organism evidence="1 2">
    <name type="scientific">Xanthocytophaga agilis</name>
    <dbReference type="NCBI Taxonomy" id="3048010"/>
    <lineage>
        <taxon>Bacteria</taxon>
        <taxon>Pseudomonadati</taxon>
        <taxon>Bacteroidota</taxon>
        <taxon>Cytophagia</taxon>
        <taxon>Cytophagales</taxon>
        <taxon>Rhodocytophagaceae</taxon>
        <taxon>Xanthocytophaga</taxon>
    </lineage>
</organism>
<dbReference type="InterPro" id="IPR021314">
    <property type="entry name" value="DUF2911"/>
</dbReference>
<sequence>MSHNLHFWMCFSESGRKVILSVLCSVILSNGMVVCNQAIGQNIAQHVSQNSEPQIIDTDLNRIQVDSVITPVQRASPIAIATYKKSPIYIKVTYGQPMKRGREIFGKLEPYGQLWRTGSNEATEITTTQDLQIGNKILKAGTYTLFTVPDKDKWKIIFNSELGQWGAYTYDPSKDVLTTEVSSSNVDHLYEAFFIAFSQAQNGVEMILTWDKTKVVIPMTFVN</sequence>
<protein>
    <submittedName>
        <fullName evidence="1">DUF2911 domain-containing protein</fullName>
    </submittedName>
</protein>
<reference evidence="1" key="1">
    <citation type="submission" date="2023-05" db="EMBL/GenBank/DDBJ databases">
        <authorList>
            <person name="Zhang X."/>
        </authorList>
    </citation>
    <scope>NUCLEOTIDE SEQUENCE</scope>
    <source>
        <strain evidence="1">BD1B2-1</strain>
    </source>
</reference>
<gene>
    <name evidence="1" type="ORF">QNI22_03215</name>
</gene>
<dbReference type="AlphaFoldDB" id="A0AAE3UC16"/>
<accession>A0AAE3UC16</accession>
<name>A0AAE3UC16_9BACT</name>
<dbReference type="Pfam" id="PF11138">
    <property type="entry name" value="DUF2911"/>
    <property type="match status" value="1"/>
</dbReference>
<dbReference type="Proteomes" id="UP001232063">
    <property type="component" value="Unassembled WGS sequence"/>
</dbReference>